<gene>
    <name evidence="1" type="ORF">OSB04_011066</name>
</gene>
<reference evidence="1" key="1">
    <citation type="submission" date="2023-03" db="EMBL/GenBank/DDBJ databases">
        <title>Chromosome-scale reference genome and RAD-based genetic map of yellow starthistle (Centaurea solstitialis) reveal putative structural variation and QTLs associated with invader traits.</title>
        <authorList>
            <person name="Reatini B."/>
            <person name="Cang F.A."/>
            <person name="Jiang Q."/>
            <person name="Mckibben M.T.W."/>
            <person name="Barker M.S."/>
            <person name="Rieseberg L.H."/>
            <person name="Dlugosch K.M."/>
        </authorList>
    </citation>
    <scope>NUCLEOTIDE SEQUENCE</scope>
    <source>
        <strain evidence="1">CAN-66</strain>
        <tissue evidence="1">Leaf</tissue>
    </source>
</reference>
<evidence type="ECO:0000313" key="1">
    <source>
        <dbReference type="EMBL" id="KAJ9556452.1"/>
    </source>
</evidence>
<dbReference type="EMBL" id="JARYMX010000003">
    <property type="protein sequence ID" value="KAJ9556452.1"/>
    <property type="molecule type" value="Genomic_DNA"/>
</dbReference>
<organism evidence="1 2">
    <name type="scientific">Centaurea solstitialis</name>
    <name type="common">yellow star-thistle</name>
    <dbReference type="NCBI Taxonomy" id="347529"/>
    <lineage>
        <taxon>Eukaryota</taxon>
        <taxon>Viridiplantae</taxon>
        <taxon>Streptophyta</taxon>
        <taxon>Embryophyta</taxon>
        <taxon>Tracheophyta</taxon>
        <taxon>Spermatophyta</taxon>
        <taxon>Magnoliopsida</taxon>
        <taxon>eudicotyledons</taxon>
        <taxon>Gunneridae</taxon>
        <taxon>Pentapetalae</taxon>
        <taxon>asterids</taxon>
        <taxon>campanulids</taxon>
        <taxon>Asterales</taxon>
        <taxon>Asteraceae</taxon>
        <taxon>Carduoideae</taxon>
        <taxon>Cardueae</taxon>
        <taxon>Centaureinae</taxon>
        <taxon>Centaurea</taxon>
    </lineage>
</organism>
<name>A0AA38TRT4_9ASTR</name>
<sequence length="354" mass="40786">MILCSMNQLLAVSCNDSPWYADIVNFLACGVEPHGLNSNQRKKLFHDVKYYFWDDPFLYRSCVDLVICRCVPSKETESILSHCHDLPYGGHAGTGFPNRNTRAEISAQIFRLGICTFSESENSPFPNRKTLFSESENEPLIWGFASEKSLFRVQAFFRTQTFPNRKSVFSESEKAVFRIQIGFRLFKPKLLKIYFSNPTLSLLSKLFKSQSFLCPEALKISVIRKPVFLSQANRTRRSVFVREMSKEILGIGSETRPPVLVMGEYQQWRRRMIHFLDLLDENLMKSIREGPIRPTVTVAAVPKTDTCPELPAYVVEKPVEMFNPEQRARHLIDKRALTLLIMALPNDSTREWTV</sequence>
<keyword evidence="2" id="KW-1185">Reference proteome</keyword>
<comment type="caution">
    <text evidence="1">The sequence shown here is derived from an EMBL/GenBank/DDBJ whole genome shotgun (WGS) entry which is preliminary data.</text>
</comment>
<proteinExistence type="predicted"/>
<accession>A0AA38TRT4</accession>
<dbReference type="Proteomes" id="UP001172457">
    <property type="component" value="Chromosome 3"/>
</dbReference>
<dbReference type="AlphaFoldDB" id="A0AA38TRT4"/>
<protein>
    <submittedName>
        <fullName evidence="1">Uncharacterized protein</fullName>
    </submittedName>
</protein>
<evidence type="ECO:0000313" key="2">
    <source>
        <dbReference type="Proteomes" id="UP001172457"/>
    </source>
</evidence>